<dbReference type="InterPro" id="IPR017871">
    <property type="entry name" value="ABC_transporter-like_CS"/>
</dbReference>
<dbReference type="FunFam" id="3.40.50.300:FF:000221">
    <property type="entry name" value="Multidrug ABC transporter ATP-binding protein"/>
    <property type="match status" value="1"/>
</dbReference>
<dbReference type="GO" id="GO:0015421">
    <property type="term" value="F:ABC-type oligopeptide transporter activity"/>
    <property type="evidence" value="ECO:0007669"/>
    <property type="project" value="TreeGrafter"/>
</dbReference>
<feature type="transmembrane region" description="Helical" evidence="10">
    <location>
        <begin position="182"/>
        <end position="201"/>
    </location>
</feature>
<dbReference type="EMBL" id="NPZB01000002">
    <property type="protein sequence ID" value="PNS07322.1"/>
    <property type="molecule type" value="Genomic_DNA"/>
</dbReference>
<dbReference type="PROSITE" id="PS50929">
    <property type="entry name" value="ABC_TM1F"/>
    <property type="match status" value="1"/>
</dbReference>
<evidence type="ECO:0000256" key="1">
    <source>
        <dbReference type="ARBA" id="ARBA00004651"/>
    </source>
</evidence>
<dbReference type="InterPro" id="IPR011527">
    <property type="entry name" value="ABC1_TM_dom"/>
</dbReference>
<name>A0A2K1PX07_9GAMM</name>
<feature type="domain" description="ABC transporter" evidence="11">
    <location>
        <begin position="359"/>
        <end position="598"/>
    </location>
</feature>
<evidence type="ECO:0000256" key="7">
    <source>
        <dbReference type="ARBA" id="ARBA00022989"/>
    </source>
</evidence>
<dbReference type="Proteomes" id="UP000236220">
    <property type="component" value="Unassembled WGS sequence"/>
</dbReference>
<dbReference type="InterPro" id="IPR003593">
    <property type="entry name" value="AAA+_ATPase"/>
</dbReference>
<evidence type="ECO:0000256" key="8">
    <source>
        <dbReference type="ARBA" id="ARBA00023136"/>
    </source>
</evidence>
<dbReference type="PANTHER" id="PTHR43394">
    <property type="entry name" value="ATP-DEPENDENT PERMEASE MDL1, MITOCHONDRIAL"/>
    <property type="match status" value="1"/>
</dbReference>
<keyword evidence="14" id="KW-1185">Reference proteome</keyword>
<organism evidence="13 14">
    <name type="scientific">Solilutibacter silvestris</name>
    <dbReference type="NCBI Taxonomy" id="1645665"/>
    <lineage>
        <taxon>Bacteria</taxon>
        <taxon>Pseudomonadati</taxon>
        <taxon>Pseudomonadota</taxon>
        <taxon>Gammaproteobacteria</taxon>
        <taxon>Lysobacterales</taxon>
        <taxon>Lysobacteraceae</taxon>
        <taxon>Solilutibacter</taxon>
    </lineage>
</organism>
<dbReference type="InterPro" id="IPR027417">
    <property type="entry name" value="P-loop_NTPase"/>
</dbReference>
<keyword evidence="2" id="KW-0813">Transport</keyword>
<evidence type="ECO:0000256" key="4">
    <source>
        <dbReference type="ARBA" id="ARBA00022692"/>
    </source>
</evidence>
<feature type="transmembrane region" description="Helical" evidence="10">
    <location>
        <begin position="83"/>
        <end position="104"/>
    </location>
</feature>
<evidence type="ECO:0000256" key="3">
    <source>
        <dbReference type="ARBA" id="ARBA00022475"/>
    </source>
</evidence>
<dbReference type="PROSITE" id="PS50893">
    <property type="entry name" value="ABC_TRANSPORTER_2"/>
    <property type="match status" value="1"/>
</dbReference>
<gene>
    <name evidence="13" type="ORF">Lysil_1498</name>
</gene>
<feature type="transmembrane region" description="Helical" evidence="10">
    <location>
        <begin position="273"/>
        <end position="292"/>
    </location>
</feature>
<feature type="transmembrane region" description="Helical" evidence="10">
    <location>
        <begin position="42"/>
        <end position="63"/>
    </location>
</feature>
<evidence type="ECO:0000256" key="6">
    <source>
        <dbReference type="ARBA" id="ARBA00022840"/>
    </source>
</evidence>
<reference evidence="13 14" key="1">
    <citation type="submission" date="2017-08" db="EMBL/GenBank/DDBJ databases">
        <title>Lysobacter sylvestris genome.</title>
        <authorList>
            <person name="Zhang D.-C."/>
            <person name="Albuquerque L."/>
            <person name="Franca L."/>
            <person name="Froufe H.J.C."/>
            <person name="Barroso C."/>
            <person name="Egas C."/>
            <person name="Da Costa M."/>
            <person name="Margesin R."/>
        </authorList>
    </citation>
    <scope>NUCLEOTIDE SEQUENCE [LARGE SCALE GENOMIC DNA]</scope>
    <source>
        <strain evidence="13 14">AM20-91</strain>
    </source>
</reference>
<comment type="caution">
    <text evidence="13">The sequence shown here is derived from an EMBL/GenBank/DDBJ whole genome shotgun (WGS) entry which is preliminary data.</text>
</comment>
<feature type="region of interest" description="Disordered" evidence="9">
    <location>
        <begin position="604"/>
        <end position="633"/>
    </location>
</feature>
<dbReference type="Gene3D" id="1.20.1560.10">
    <property type="entry name" value="ABC transporter type 1, transmembrane domain"/>
    <property type="match status" value="1"/>
</dbReference>
<keyword evidence="6" id="KW-0067">ATP-binding</keyword>
<dbReference type="AlphaFoldDB" id="A0A2K1PX07"/>
<dbReference type="Pfam" id="PF00005">
    <property type="entry name" value="ABC_tran"/>
    <property type="match status" value="1"/>
</dbReference>
<dbReference type="InterPro" id="IPR003439">
    <property type="entry name" value="ABC_transporter-like_ATP-bd"/>
</dbReference>
<keyword evidence="3" id="KW-1003">Cell membrane</keyword>
<comment type="subcellular location">
    <subcellularLocation>
        <location evidence="1">Cell membrane</location>
        <topology evidence="1">Multi-pass membrane protein</topology>
    </subcellularLocation>
</comment>
<dbReference type="Gene3D" id="3.40.50.300">
    <property type="entry name" value="P-loop containing nucleotide triphosphate hydrolases"/>
    <property type="match status" value="1"/>
</dbReference>
<accession>A0A2K1PX07</accession>
<dbReference type="SUPFAM" id="SSF90123">
    <property type="entry name" value="ABC transporter transmembrane region"/>
    <property type="match status" value="1"/>
</dbReference>
<dbReference type="RefSeq" id="WP_103075053.1">
    <property type="nucleotide sequence ID" value="NZ_NPZB01000002.1"/>
</dbReference>
<dbReference type="PROSITE" id="PS00211">
    <property type="entry name" value="ABC_TRANSPORTER_1"/>
    <property type="match status" value="1"/>
</dbReference>
<evidence type="ECO:0000313" key="13">
    <source>
        <dbReference type="EMBL" id="PNS07322.1"/>
    </source>
</evidence>
<dbReference type="SUPFAM" id="SSF52540">
    <property type="entry name" value="P-loop containing nucleoside triphosphate hydrolases"/>
    <property type="match status" value="1"/>
</dbReference>
<evidence type="ECO:0000259" key="11">
    <source>
        <dbReference type="PROSITE" id="PS50893"/>
    </source>
</evidence>
<keyword evidence="7 10" id="KW-1133">Transmembrane helix</keyword>
<dbReference type="GO" id="GO:0005886">
    <property type="term" value="C:plasma membrane"/>
    <property type="evidence" value="ECO:0007669"/>
    <property type="project" value="UniProtKB-SubCell"/>
</dbReference>
<sequence length="633" mass="70016">MSEETLKETSWQKRDESQRNGRASLLRTYIRALALLARERRLAYLLVLTNLGLAAVFLLEPWFFGRVIDALSAGKSADAWKNIGFWTAIGVAGIVTGVFSSLHADRLAHRCRMEVMAQYIEHVISLPISFHDRNHSGGLLLTMHTGTSFLFNVWLTFFRTHLSTLISVLVVIPLTLYLNWKLAIPLLGMMASFLALSIFMVRRNTKAQMAVVELNKRIGDRAGDLFANVMVIQSYLRVASEMKVVRNMLENMLNVQYPVLRGFALSSIAQRTASTLTVVVIFALGVCLNGIGEITVGGIVSFVGFAMLMLGRLEQLAYFLSDLSRQALSIGRFFTILDTCEIKQDRLDAPDLHDVRGEVVFDNVSFHYEPQHGEDPRYSLKDLSFKVLPGQMVALVGATGSGKTTALSLLYRAYDPSRGCIFVDGVDIRNVSRESLRRQMAVVFQEPGLLNRSIADNLRMGWPEASDAEVEAAAVAAQAHTFVTMKPDGYGTMVTERGRSLSGGERQRLAIARALLKNAPILVLDEATSALDVVTEMHVQKSLRNMTKPRTTIVIAHRLSTIRHADVILVLDNGLLTEQGTFDFLVQKNGMFADLVRSGEFSMDASASPANATSAPGASTTEMSRKRKPNPQR</sequence>
<evidence type="ECO:0000256" key="9">
    <source>
        <dbReference type="SAM" id="MobiDB-lite"/>
    </source>
</evidence>
<feature type="compositionally biased region" description="Low complexity" evidence="9">
    <location>
        <begin position="605"/>
        <end position="621"/>
    </location>
</feature>
<feature type="transmembrane region" description="Helical" evidence="10">
    <location>
        <begin position="149"/>
        <end position="176"/>
    </location>
</feature>
<dbReference type="GO" id="GO:0016887">
    <property type="term" value="F:ATP hydrolysis activity"/>
    <property type="evidence" value="ECO:0007669"/>
    <property type="project" value="InterPro"/>
</dbReference>
<proteinExistence type="predicted"/>
<evidence type="ECO:0000313" key="14">
    <source>
        <dbReference type="Proteomes" id="UP000236220"/>
    </source>
</evidence>
<protein>
    <submittedName>
        <fullName evidence="13">ABC-type multidrug transport system ATPase</fullName>
    </submittedName>
</protein>
<dbReference type="PANTHER" id="PTHR43394:SF1">
    <property type="entry name" value="ATP-BINDING CASSETTE SUB-FAMILY B MEMBER 10, MITOCHONDRIAL"/>
    <property type="match status" value="1"/>
</dbReference>
<keyword evidence="8 10" id="KW-0472">Membrane</keyword>
<dbReference type="OrthoDB" id="9806127at2"/>
<dbReference type="Pfam" id="PF00664">
    <property type="entry name" value="ABC_membrane"/>
    <property type="match status" value="1"/>
</dbReference>
<evidence type="ECO:0000256" key="2">
    <source>
        <dbReference type="ARBA" id="ARBA00022448"/>
    </source>
</evidence>
<keyword evidence="4 10" id="KW-0812">Transmembrane</keyword>
<dbReference type="InterPro" id="IPR039421">
    <property type="entry name" value="Type_1_exporter"/>
</dbReference>
<dbReference type="InterPro" id="IPR036640">
    <property type="entry name" value="ABC1_TM_sf"/>
</dbReference>
<keyword evidence="5" id="KW-0547">Nucleotide-binding</keyword>
<evidence type="ECO:0000256" key="10">
    <source>
        <dbReference type="SAM" id="Phobius"/>
    </source>
</evidence>
<dbReference type="GO" id="GO:0005524">
    <property type="term" value="F:ATP binding"/>
    <property type="evidence" value="ECO:0007669"/>
    <property type="project" value="UniProtKB-KW"/>
</dbReference>
<dbReference type="SMART" id="SM00382">
    <property type="entry name" value="AAA"/>
    <property type="match status" value="1"/>
</dbReference>
<feature type="domain" description="ABC transmembrane type-1" evidence="12">
    <location>
        <begin position="45"/>
        <end position="325"/>
    </location>
</feature>
<evidence type="ECO:0000256" key="5">
    <source>
        <dbReference type="ARBA" id="ARBA00022741"/>
    </source>
</evidence>
<evidence type="ECO:0000259" key="12">
    <source>
        <dbReference type="PROSITE" id="PS50929"/>
    </source>
</evidence>